<gene>
    <name evidence="2" type="ORF">EDB81DRAFT_916297</name>
</gene>
<evidence type="ECO:0000313" key="3">
    <source>
        <dbReference type="Proteomes" id="UP000738349"/>
    </source>
</evidence>
<accession>A0A9P9DE31</accession>
<feature type="region of interest" description="Disordered" evidence="1">
    <location>
        <begin position="179"/>
        <end position="242"/>
    </location>
</feature>
<feature type="compositionally biased region" description="Acidic residues" evidence="1">
    <location>
        <begin position="182"/>
        <end position="204"/>
    </location>
</feature>
<dbReference type="OrthoDB" id="5106836at2759"/>
<organism evidence="2 3">
    <name type="scientific">Dactylonectria macrodidyma</name>
    <dbReference type="NCBI Taxonomy" id="307937"/>
    <lineage>
        <taxon>Eukaryota</taxon>
        <taxon>Fungi</taxon>
        <taxon>Dikarya</taxon>
        <taxon>Ascomycota</taxon>
        <taxon>Pezizomycotina</taxon>
        <taxon>Sordariomycetes</taxon>
        <taxon>Hypocreomycetidae</taxon>
        <taxon>Hypocreales</taxon>
        <taxon>Nectriaceae</taxon>
        <taxon>Dactylonectria</taxon>
    </lineage>
</organism>
<dbReference type="EMBL" id="JAGMUV010000028">
    <property type="protein sequence ID" value="KAH7117458.1"/>
    <property type="molecule type" value="Genomic_DNA"/>
</dbReference>
<reference evidence="2" key="1">
    <citation type="journal article" date="2021" name="Nat. Commun.">
        <title>Genetic determinants of endophytism in the Arabidopsis root mycobiome.</title>
        <authorList>
            <person name="Mesny F."/>
            <person name="Miyauchi S."/>
            <person name="Thiergart T."/>
            <person name="Pickel B."/>
            <person name="Atanasova L."/>
            <person name="Karlsson M."/>
            <person name="Huettel B."/>
            <person name="Barry K.W."/>
            <person name="Haridas S."/>
            <person name="Chen C."/>
            <person name="Bauer D."/>
            <person name="Andreopoulos W."/>
            <person name="Pangilinan J."/>
            <person name="LaButti K."/>
            <person name="Riley R."/>
            <person name="Lipzen A."/>
            <person name="Clum A."/>
            <person name="Drula E."/>
            <person name="Henrissat B."/>
            <person name="Kohler A."/>
            <person name="Grigoriev I.V."/>
            <person name="Martin F.M."/>
            <person name="Hacquard S."/>
        </authorList>
    </citation>
    <scope>NUCLEOTIDE SEQUENCE</scope>
    <source>
        <strain evidence="2">MPI-CAGE-AT-0147</strain>
    </source>
</reference>
<proteinExistence type="predicted"/>
<protein>
    <recommendedName>
        <fullName evidence="4">Myb/SANT-like domain-containing protein</fullName>
    </recommendedName>
</protein>
<name>A0A9P9DE31_9HYPO</name>
<feature type="compositionally biased region" description="Polar residues" evidence="1">
    <location>
        <begin position="209"/>
        <end position="231"/>
    </location>
</feature>
<feature type="region of interest" description="Disordered" evidence="1">
    <location>
        <begin position="1"/>
        <end position="26"/>
    </location>
</feature>
<evidence type="ECO:0008006" key="4">
    <source>
        <dbReference type="Google" id="ProtNLM"/>
    </source>
</evidence>
<evidence type="ECO:0000256" key="1">
    <source>
        <dbReference type="SAM" id="MobiDB-lite"/>
    </source>
</evidence>
<feature type="compositionally biased region" description="Low complexity" evidence="1">
    <location>
        <begin position="1"/>
        <end position="17"/>
    </location>
</feature>
<dbReference type="Proteomes" id="UP000738349">
    <property type="component" value="Unassembled WGS sequence"/>
</dbReference>
<keyword evidence="3" id="KW-1185">Reference proteome</keyword>
<comment type="caution">
    <text evidence="2">The sequence shown here is derived from an EMBL/GenBank/DDBJ whole genome shotgun (WGS) entry which is preliminary data.</text>
</comment>
<sequence length="337" mass="37446">MPPHVSESSTASQTTTQPDKEGNSRGWRWTKSQTLFLLAHLVIARNKGKLKSKKNSILKAVFEEFLAPFNQRFPQQNWVVKTFEGKYRTIRDFWRVFLEMSDTSGTTYNDETGKLSMSSDNRATFLEKYPNVAKQCLNAGLLIGGDINFESYEKIFSDDLPAGALVLEADDAGFRALVTPEDVPDENDPFASGSDDDGDDDNVELLESTPRTPAVTASSQTGKRAASSTRFPANPGPSFSSKRRKVVAGNMTLDDMKELFPAEASRTHQVLSRLPGSEDLEKAVSDSMALQKHWGLRESIRVITWLKKDPMHAIIWNSIKSIEGKEALMASEAANMM</sequence>
<evidence type="ECO:0000313" key="2">
    <source>
        <dbReference type="EMBL" id="KAH7117458.1"/>
    </source>
</evidence>
<dbReference type="AlphaFoldDB" id="A0A9P9DE31"/>